<name>A0A5C4X321_9MICO</name>
<dbReference type="RefSeq" id="WP_139468079.1">
    <property type="nucleotide sequence ID" value="NZ_VDMQ01000003.1"/>
</dbReference>
<sequence length="96" mass="10516">MHTIPELTTTQDGTVELRGTTFDVERLTFTYADGAENTETHLIGKRGARYLLRPFLERGGDSGIREVISLKSGAPWRKGGNAIRVIEIAGVIEEAS</sequence>
<dbReference type="Proteomes" id="UP000314223">
    <property type="component" value="Unassembled WGS sequence"/>
</dbReference>
<organism evidence="1 2">
    <name type="scientific">Brevibacterium sediminis</name>
    <dbReference type="NCBI Taxonomy" id="1857024"/>
    <lineage>
        <taxon>Bacteria</taxon>
        <taxon>Bacillati</taxon>
        <taxon>Actinomycetota</taxon>
        <taxon>Actinomycetes</taxon>
        <taxon>Micrococcales</taxon>
        <taxon>Brevibacteriaceae</taxon>
        <taxon>Brevibacterium</taxon>
    </lineage>
</organism>
<evidence type="ECO:0000313" key="2">
    <source>
        <dbReference type="Proteomes" id="UP000314223"/>
    </source>
</evidence>
<dbReference type="EMBL" id="VDMQ01000003">
    <property type="protein sequence ID" value="TNM55941.1"/>
    <property type="molecule type" value="Genomic_DNA"/>
</dbReference>
<dbReference type="AlphaFoldDB" id="A0A5C4X321"/>
<proteinExistence type="predicted"/>
<comment type="caution">
    <text evidence="1">The sequence shown here is derived from an EMBL/GenBank/DDBJ whole genome shotgun (WGS) entry which is preliminary data.</text>
</comment>
<gene>
    <name evidence="1" type="ORF">FHQ09_06815</name>
</gene>
<protein>
    <submittedName>
        <fullName evidence="1">Uncharacterized protein</fullName>
    </submittedName>
</protein>
<reference evidence="1 2" key="1">
    <citation type="submission" date="2019-06" db="EMBL/GenBank/DDBJ databases">
        <authorList>
            <person name="Mardanova A.M."/>
            <person name="Pudova D.S."/>
            <person name="Shagimardanova E.I."/>
            <person name="Gogoleva N.E."/>
            <person name="Lutfullin M.T."/>
            <person name="Hadieva G.F."/>
            <person name="Sharipova M.R."/>
        </authorList>
    </citation>
    <scope>NUCLEOTIDE SEQUENCE [LARGE SCALE GENOMIC DNA]</scope>
    <source>
        <strain evidence="1 2">MG-1</strain>
    </source>
</reference>
<accession>A0A5C4X321</accession>
<evidence type="ECO:0000313" key="1">
    <source>
        <dbReference type="EMBL" id="TNM55941.1"/>
    </source>
</evidence>